<organism evidence="1 2">
    <name type="scientific">Clostridium malenominatum</name>
    <dbReference type="NCBI Taxonomy" id="1539"/>
    <lineage>
        <taxon>Bacteria</taxon>
        <taxon>Bacillati</taxon>
        <taxon>Bacillota</taxon>
        <taxon>Clostridia</taxon>
        <taxon>Eubacteriales</taxon>
        <taxon>Clostridiaceae</taxon>
        <taxon>Clostridium</taxon>
    </lineage>
</organism>
<evidence type="ECO:0000313" key="2">
    <source>
        <dbReference type="Proteomes" id="UP001500339"/>
    </source>
</evidence>
<evidence type="ECO:0008006" key="3">
    <source>
        <dbReference type="Google" id="ProtNLM"/>
    </source>
</evidence>
<protein>
    <recommendedName>
        <fullName evidence="3">DUF2313 domain-containing protein</fullName>
    </recommendedName>
</protein>
<reference evidence="1 2" key="1">
    <citation type="journal article" date="2019" name="Int. J. Syst. Evol. Microbiol.">
        <title>The Global Catalogue of Microorganisms (GCM) 10K type strain sequencing project: providing services to taxonomists for standard genome sequencing and annotation.</title>
        <authorList>
            <consortium name="The Broad Institute Genomics Platform"/>
            <consortium name="The Broad Institute Genome Sequencing Center for Infectious Disease"/>
            <person name="Wu L."/>
            <person name="Ma J."/>
        </authorList>
    </citation>
    <scope>NUCLEOTIDE SEQUENCE [LARGE SCALE GENOMIC DNA]</scope>
    <source>
        <strain evidence="1 2">JCM 1405</strain>
    </source>
</reference>
<dbReference type="InterPro" id="IPR018755">
    <property type="entry name" value="Phage_Mu_Gp48"/>
</dbReference>
<sequence length="199" mass="23319">MYPNQYEEKLPSTNEKINLYRPNLLAYLPPVLREIREFKAIDDIAGYELGLVKLTIQDILNQCFVDTATWGLLLWEKEYGIETDLNKSYEERREILKAKKRGHGTVNKKMIKETAEAFSGGEVQILEHPESYSFTVKFIGTKGIPRNLAAFKDMLDNIKPAHLSYDFKYTYTLWEHIKEKGLTWESSKLKTWDDLKIYE</sequence>
<dbReference type="EMBL" id="BAAACF010000001">
    <property type="protein sequence ID" value="GAA0717247.1"/>
    <property type="molecule type" value="Genomic_DNA"/>
</dbReference>
<dbReference type="Pfam" id="PF10076">
    <property type="entry name" value="Phage_Mu_Gp48"/>
    <property type="match status" value="1"/>
</dbReference>
<gene>
    <name evidence="1" type="ORF">GCM10008905_02700</name>
</gene>
<comment type="caution">
    <text evidence="1">The sequence shown here is derived from an EMBL/GenBank/DDBJ whole genome shotgun (WGS) entry which is preliminary data.</text>
</comment>
<accession>A0ABN1IMS2</accession>
<proteinExistence type="predicted"/>
<keyword evidence="2" id="KW-1185">Reference proteome</keyword>
<dbReference type="Proteomes" id="UP001500339">
    <property type="component" value="Unassembled WGS sequence"/>
</dbReference>
<name>A0ABN1IMS2_9CLOT</name>
<evidence type="ECO:0000313" key="1">
    <source>
        <dbReference type="EMBL" id="GAA0717247.1"/>
    </source>
</evidence>
<dbReference type="RefSeq" id="WP_343765663.1">
    <property type="nucleotide sequence ID" value="NZ_BAAACF010000001.1"/>
</dbReference>